<proteinExistence type="predicted"/>
<dbReference type="PROSITE" id="PS00463">
    <property type="entry name" value="ZN2_CY6_FUNGAL_1"/>
    <property type="match status" value="1"/>
</dbReference>
<dbReference type="GO" id="GO:0008270">
    <property type="term" value="F:zinc ion binding"/>
    <property type="evidence" value="ECO:0007669"/>
    <property type="project" value="InterPro"/>
</dbReference>
<evidence type="ECO:0000313" key="2">
    <source>
        <dbReference type="EMBL" id="KAE9398342.1"/>
    </source>
</evidence>
<dbReference type="SUPFAM" id="SSF57701">
    <property type="entry name" value="Zn2/Cys6 DNA-binding domain"/>
    <property type="match status" value="1"/>
</dbReference>
<dbReference type="GO" id="GO:0000981">
    <property type="term" value="F:DNA-binding transcription factor activity, RNA polymerase II-specific"/>
    <property type="evidence" value="ECO:0007669"/>
    <property type="project" value="InterPro"/>
</dbReference>
<dbReference type="InterPro" id="IPR001138">
    <property type="entry name" value="Zn2Cys6_DnaBD"/>
</dbReference>
<dbReference type="OrthoDB" id="3046261at2759"/>
<evidence type="ECO:0000259" key="1">
    <source>
        <dbReference type="PROSITE" id="PS00463"/>
    </source>
</evidence>
<reference evidence="2" key="1">
    <citation type="journal article" date="2019" name="Environ. Microbiol.">
        <title>Fungal ecological strategies reflected in gene transcription - a case study of two litter decomposers.</title>
        <authorList>
            <person name="Barbi F."/>
            <person name="Kohler A."/>
            <person name="Barry K."/>
            <person name="Baskaran P."/>
            <person name="Daum C."/>
            <person name="Fauchery L."/>
            <person name="Ihrmark K."/>
            <person name="Kuo A."/>
            <person name="LaButti K."/>
            <person name="Lipzen A."/>
            <person name="Morin E."/>
            <person name="Grigoriev I.V."/>
            <person name="Henrissat B."/>
            <person name="Lindahl B."/>
            <person name="Martin F."/>
        </authorList>
    </citation>
    <scope>NUCLEOTIDE SEQUENCE</scope>
    <source>
        <strain evidence="2">JB14</strain>
    </source>
</reference>
<dbReference type="Proteomes" id="UP000799118">
    <property type="component" value="Unassembled WGS sequence"/>
</dbReference>
<sequence length="529" mass="59580">MTDSISHKKLPACDYCKHKRVICHPQQIGSCPRCLEKGVICKTTPVHNRISSEAPNVLSIWKEPSLLPNVSSLDLPPSLIKQLFQEFRLLPYSYHPLLPIGALESSLNRCSWHLPNLPPQLRVFAHCVIAVTARISESAHIIGPARNIPELFEKAPPNTRLLDCREFGQRRDGICEQLRAEAVWLAQHEGVMIMPCVSNAASLELLEFLEYRASGKGGNAYSAGYIHHLRDISDEVYSLDPTTQTIYSAFLMRSALCSVTTGSTIPFTQHDERLICGEDPCSLQEVLRILSSESCLPLSSVMRPMTFHMIRLSRQISECFTGKFAQRRPLDEAKLISQLNELDLLHTCVAAGVEQMEKLRYTPLRKSSSNTCDSELKRRRELIRVSLGEESSNGGMLRMQARIDLLYGQVRSMTSHAVLKIAAALMEVPGISRITHVNFSNLNKWARFLLEDADVLDLTLAQRVEALERLRSGLNLFGFSWIDRTGTVEAIDEFIASTRAIQEITDITSVIWPPAEVIHFSFDTTWNWE</sequence>
<name>A0A6A4HHV2_9AGAR</name>
<keyword evidence="3" id="KW-1185">Reference proteome</keyword>
<dbReference type="AlphaFoldDB" id="A0A6A4HHV2"/>
<gene>
    <name evidence="2" type="ORF">BT96DRAFT_1020201</name>
</gene>
<organism evidence="2 3">
    <name type="scientific">Gymnopus androsaceus JB14</name>
    <dbReference type="NCBI Taxonomy" id="1447944"/>
    <lineage>
        <taxon>Eukaryota</taxon>
        <taxon>Fungi</taxon>
        <taxon>Dikarya</taxon>
        <taxon>Basidiomycota</taxon>
        <taxon>Agaricomycotina</taxon>
        <taxon>Agaricomycetes</taxon>
        <taxon>Agaricomycetidae</taxon>
        <taxon>Agaricales</taxon>
        <taxon>Marasmiineae</taxon>
        <taxon>Omphalotaceae</taxon>
        <taxon>Gymnopus</taxon>
    </lineage>
</organism>
<accession>A0A6A4HHV2</accession>
<feature type="domain" description="Zn(2)-C6 fungal-type" evidence="1">
    <location>
        <begin position="12"/>
        <end position="41"/>
    </location>
</feature>
<protein>
    <recommendedName>
        <fullName evidence="1">Zn(2)-C6 fungal-type domain-containing protein</fullName>
    </recommendedName>
</protein>
<evidence type="ECO:0000313" key="3">
    <source>
        <dbReference type="Proteomes" id="UP000799118"/>
    </source>
</evidence>
<dbReference type="InterPro" id="IPR036864">
    <property type="entry name" value="Zn2-C6_fun-type_DNA-bd_sf"/>
</dbReference>
<dbReference type="EMBL" id="ML769484">
    <property type="protein sequence ID" value="KAE9398342.1"/>
    <property type="molecule type" value="Genomic_DNA"/>
</dbReference>